<dbReference type="PANTHER" id="PTHR35146">
    <property type="entry name" value="UPF0178 PROTEIN YAII"/>
    <property type="match status" value="1"/>
</dbReference>
<organism evidence="3 4">
    <name type="scientific">Halobacillus andaensis</name>
    <dbReference type="NCBI Taxonomy" id="1176239"/>
    <lineage>
        <taxon>Bacteria</taxon>
        <taxon>Bacillati</taxon>
        <taxon>Bacillota</taxon>
        <taxon>Bacilli</taxon>
        <taxon>Bacillales</taxon>
        <taxon>Bacillaceae</taxon>
        <taxon>Halobacillus</taxon>
    </lineage>
</organism>
<name>A0A917AYM3_HALAA</name>
<reference evidence="3" key="2">
    <citation type="submission" date="2020-09" db="EMBL/GenBank/DDBJ databases">
        <authorList>
            <person name="Sun Q."/>
            <person name="Zhou Y."/>
        </authorList>
    </citation>
    <scope>NUCLEOTIDE SEQUENCE</scope>
    <source>
        <strain evidence="3">CGMCC 1.12153</strain>
    </source>
</reference>
<dbReference type="InterPro" id="IPR003791">
    <property type="entry name" value="UPF0178"/>
</dbReference>
<evidence type="ECO:0000256" key="1">
    <source>
        <dbReference type="ARBA" id="ARBA00008522"/>
    </source>
</evidence>
<dbReference type="RefSeq" id="WP_188375670.1">
    <property type="nucleotide sequence ID" value="NZ_BMEL01000001.1"/>
</dbReference>
<accession>A0A917AYM3</accession>
<proteinExistence type="inferred from homology"/>
<dbReference type="HAMAP" id="MF_00489">
    <property type="entry name" value="UPF0178"/>
    <property type="match status" value="1"/>
</dbReference>
<evidence type="ECO:0000313" key="3">
    <source>
        <dbReference type="EMBL" id="GGF07746.1"/>
    </source>
</evidence>
<dbReference type="PANTHER" id="PTHR35146:SF1">
    <property type="entry name" value="UPF0178 PROTEIN YAII"/>
    <property type="match status" value="1"/>
</dbReference>
<evidence type="ECO:0000313" key="4">
    <source>
        <dbReference type="Proteomes" id="UP000660110"/>
    </source>
</evidence>
<keyword evidence="4" id="KW-1185">Reference proteome</keyword>
<gene>
    <name evidence="3" type="ORF">GCM10010954_02730</name>
</gene>
<protein>
    <recommendedName>
        <fullName evidence="2">UPF0178 protein GCM10010954_02730</fullName>
    </recommendedName>
</protein>
<sequence>MQKQNISVWVDADSCPVQEEIRSVCSSFQIEPKFVATVNHFKHETNGENWTFLDHGSQSVDLFILNHVKPEDIVITQDYSLAVLLTPRGVYVITPRGKLIKEGEAFDIMNQKHLRQQTFRRKKKWKGPRAFTDEDRKNFSEALYELIADREL</sequence>
<evidence type="ECO:0000256" key="2">
    <source>
        <dbReference type="HAMAP-Rule" id="MF_00489"/>
    </source>
</evidence>
<dbReference type="Pfam" id="PF02639">
    <property type="entry name" value="DUF188"/>
    <property type="match status" value="1"/>
</dbReference>
<dbReference type="EMBL" id="BMEL01000001">
    <property type="protein sequence ID" value="GGF07746.1"/>
    <property type="molecule type" value="Genomic_DNA"/>
</dbReference>
<comment type="caution">
    <text evidence="3">The sequence shown here is derived from an EMBL/GenBank/DDBJ whole genome shotgun (WGS) entry which is preliminary data.</text>
</comment>
<dbReference type="Proteomes" id="UP000660110">
    <property type="component" value="Unassembled WGS sequence"/>
</dbReference>
<dbReference type="AlphaFoldDB" id="A0A917AYM3"/>
<reference evidence="3" key="1">
    <citation type="journal article" date="2014" name="Int. J. Syst. Evol. Microbiol.">
        <title>Complete genome sequence of Corynebacterium casei LMG S-19264T (=DSM 44701T), isolated from a smear-ripened cheese.</title>
        <authorList>
            <consortium name="US DOE Joint Genome Institute (JGI-PGF)"/>
            <person name="Walter F."/>
            <person name="Albersmeier A."/>
            <person name="Kalinowski J."/>
            <person name="Ruckert C."/>
        </authorList>
    </citation>
    <scope>NUCLEOTIDE SEQUENCE</scope>
    <source>
        <strain evidence="3">CGMCC 1.12153</strain>
    </source>
</reference>
<comment type="similarity">
    <text evidence="1 2">Belongs to the UPF0178 family.</text>
</comment>